<dbReference type="Proteomes" id="UP000541444">
    <property type="component" value="Unassembled WGS sequence"/>
</dbReference>
<evidence type="ECO:0000313" key="1">
    <source>
        <dbReference type="EMBL" id="KAF6135962.1"/>
    </source>
</evidence>
<dbReference type="EMBL" id="JACGCM010002768">
    <property type="protein sequence ID" value="KAF6135962.1"/>
    <property type="molecule type" value="Genomic_DNA"/>
</dbReference>
<organism evidence="1 2">
    <name type="scientific">Kingdonia uniflora</name>
    <dbReference type="NCBI Taxonomy" id="39325"/>
    <lineage>
        <taxon>Eukaryota</taxon>
        <taxon>Viridiplantae</taxon>
        <taxon>Streptophyta</taxon>
        <taxon>Embryophyta</taxon>
        <taxon>Tracheophyta</taxon>
        <taxon>Spermatophyta</taxon>
        <taxon>Magnoliopsida</taxon>
        <taxon>Ranunculales</taxon>
        <taxon>Circaeasteraceae</taxon>
        <taxon>Kingdonia</taxon>
    </lineage>
</organism>
<accession>A0A7J7L079</accession>
<evidence type="ECO:0000313" key="2">
    <source>
        <dbReference type="Proteomes" id="UP000541444"/>
    </source>
</evidence>
<comment type="caution">
    <text evidence="1">The sequence shown here is derived from an EMBL/GenBank/DDBJ whole genome shotgun (WGS) entry which is preliminary data.</text>
</comment>
<proteinExistence type="predicted"/>
<gene>
    <name evidence="1" type="ORF">GIB67_006854</name>
</gene>
<protein>
    <submittedName>
        <fullName evidence="1">Uncharacterized protein</fullName>
    </submittedName>
</protein>
<reference evidence="1 2" key="1">
    <citation type="journal article" date="2020" name="IScience">
        <title>Genome Sequencing of the Endangered Kingdonia uniflora (Circaeasteraceae, Ranunculales) Reveals Potential Mechanisms of Evolutionary Specialization.</title>
        <authorList>
            <person name="Sun Y."/>
            <person name="Deng T."/>
            <person name="Zhang A."/>
            <person name="Moore M.J."/>
            <person name="Landis J.B."/>
            <person name="Lin N."/>
            <person name="Zhang H."/>
            <person name="Zhang X."/>
            <person name="Huang J."/>
            <person name="Zhang X."/>
            <person name="Sun H."/>
            <person name="Wang H."/>
        </authorList>
    </citation>
    <scope>NUCLEOTIDE SEQUENCE [LARGE SCALE GENOMIC DNA]</scope>
    <source>
        <strain evidence="1">TB1705</strain>
        <tissue evidence="1">Leaf</tissue>
    </source>
</reference>
<name>A0A7J7L079_9MAGN</name>
<dbReference type="AlphaFoldDB" id="A0A7J7L079"/>
<sequence>MCFLVCLSAGLNVRAVDLGQIYDLNRIPTYYESNPLKGQTGCCSLVVYLMQIIIHCMAITEGIHEGL</sequence>
<keyword evidence="2" id="KW-1185">Reference proteome</keyword>